<dbReference type="STRING" id="46177.SAMN05660976_00656"/>
<feature type="domain" description="3-hydroxyacyl-CoA dehydrogenase C-terminal" evidence="4">
    <location>
        <begin position="208"/>
        <end position="279"/>
    </location>
</feature>
<comment type="pathway">
    <text evidence="1">Lipid metabolism; butanoate metabolism.</text>
</comment>
<evidence type="ECO:0000256" key="2">
    <source>
        <dbReference type="ARBA" id="ARBA00009463"/>
    </source>
</evidence>
<accession>A0A1H7I1B6</accession>
<gene>
    <name evidence="6" type="ORF">SAMN05660976_00656</name>
</gene>
<dbReference type="GO" id="GO:0006631">
    <property type="term" value="P:fatty acid metabolic process"/>
    <property type="evidence" value="ECO:0007669"/>
    <property type="project" value="InterPro"/>
</dbReference>
<dbReference type="GO" id="GO:0016616">
    <property type="term" value="F:oxidoreductase activity, acting on the CH-OH group of donors, NAD or NADP as acceptor"/>
    <property type="evidence" value="ECO:0007669"/>
    <property type="project" value="InterPro"/>
</dbReference>
<dbReference type="RefSeq" id="WP_256256755.1">
    <property type="nucleotide sequence ID" value="NZ_FOBF01000002.1"/>
</dbReference>
<evidence type="ECO:0000259" key="4">
    <source>
        <dbReference type="Pfam" id="PF00725"/>
    </source>
</evidence>
<dbReference type="SUPFAM" id="SSF48179">
    <property type="entry name" value="6-phosphogluconate dehydrogenase C-terminal domain-like"/>
    <property type="match status" value="1"/>
</dbReference>
<dbReference type="SUPFAM" id="SSF51735">
    <property type="entry name" value="NAD(P)-binding Rossmann-fold domains"/>
    <property type="match status" value="1"/>
</dbReference>
<organism evidence="6 7">
    <name type="scientific">Nonomuraea pusilla</name>
    <dbReference type="NCBI Taxonomy" id="46177"/>
    <lineage>
        <taxon>Bacteria</taxon>
        <taxon>Bacillati</taxon>
        <taxon>Actinomycetota</taxon>
        <taxon>Actinomycetes</taxon>
        <taxon>Streptosporangiales</taxon>
        <taxon>Streptosporangiaceae</taxon>
        <taxon>Nonomuraea</taxon>
    </lineage>
</organism>
<dbReference type="InterPro" id="IPR006108">
    <property type="entry name" value="3HC_DH_C"/>
</dbReference>
<evidence type="ECO:0000313" key="6">
    <source>
        <dbReference type="EMBL" id="SEK56198.1"/>
    </source>
</evidence>
<sequence length="335" mass="34649">MTAATPEAAGTAVKAGAAGTAVNAGAAPVAVIGAGVIGAGWAALFLARGLDVTAFDPAPGAEERLRARIDLAWPALTRLGLRDGSSRDRLTFAATAGDAVAGARFVQESGPERPGLKRTLLAALDEAAPAGVPIASSSSGLQPSLLQEMCPRHPERVLVGHPFNPAYLIPLVEVVPGERTDPGVVRQTMDFYSRAGKRPVLVRQEVPGHLANRLQAALWREAYSLVERGVATVADIDAAVAHGPGLRWALLGPLVNQHLSGGPGGMAHTLEHLGPPAQAWMDDLGTPRLTPELAGLLVGGVNAELDGIDQDAMVADRDALLVGLLEAKSRHHALP</sequence>
<evidence type="ECO:0000256" key="1">
    <source>
        <dbReference type="ARBA" id="ARBA00005086"/>
    </source>
</evidence>
<dbReference type="AlphaFoldDB" id="A0A1H7I1B6"/>
<dbReference type="InterPro" id="IPR013328">
    <property type="entry name" value="6PGD_dom2"/>
</dbReference>
<dbReference type="InterPro" id="IPR036291">
    <property type="entry name" value="NAD(P)-bd_dom_sf"/>
</dbReference>
<dbReference type="Pfam" id="PF00725">
    <property type="entry name" value="3HCDH"/>
    <property type="match status" value="1"/>
</dbReference>
<feature type="domain" description="3-hydroxyacyl-CoA dehydrogenase NAD binding" evidence="5">
    <location>
        <begin position="29"/>
        <end position="203"/>
    </location>
</feature>
<dbReference type="EMBL" id="FOBF01000002">
    <property type="protein sequence ID" value="SEK56198.1"/>
    <property type="molecule type" value="Genomic_DNA"/>
</dbReference>
<dbReference type="Gene3D" id="1.10.1040.10">
    <property type="entry name" value="N-(1-d-carboxylethyl)-l-norvaline Dehydrogenase, domain 2"/>
    <property type="match status" value="1"/>
</dbReference>
<keyword evidence="7" id="KW-1185">Reference proteome</keyword>
<keyword evidence="3" id="KW-0560">Oxidoreductase</keyword>
<name>A0A1H7I1B6_9ACTN</name>
<dbReference type="InterPro" id="IPR006176">
    <property type="entry name" value="3-OHacyl-CoA_DH_NAD-bd"/>
</dbReference>
<dbReference type="InterPro" id="IPR008927">
    <property type="entry name" value="6-PGluconate_DH-like_C_sf"/>
</dbReference>
<evidence type="ECO:0000256" key="3">
    <source>
        <dbReference type="ARBA" id="ARBA00023002"/>
    </source>
</evidence>
<comment type="similarity">
    <text evidence="2">Belongs to the 3-hydroxyacyl-CoA dehydrogenase family.</text>
</comment>
<reference evidence="6 7" key="1">
    <citation type="submission" date="2016-10" db="EMBL/GenBank/DDBJ databases">
        <authorList>
            <person name="de Groot N.N."/>
        </authorList>
    </citation>
    <scope>NUCLEOTIDE SEQUENCE [LARGE SCALE GENOMIC DNA]</scope>
    <source>
        <strain evidence="6 7">DSM 43357</strain>
    </source>
</reference>
<proteinExistence type="inferred from homology"/>
<protein>
    <submittedName>
        <fullName evidence="6">3-hydroxyacyl-CoA dehydrogenase</fullName>
    </submittedName>
</protein>
<dbReference type="PANTHER" id="PTHR48075">
    <property type="entry name" value="3-HYDROXYACYL-COA DEHYDROGENASE FAMILY PROTEIN"/>
    <property type="match status" value="1"/>
</dbReference>
<evidence type="ECO:0000259" key="5">
    <source>
        <dbReference type="Pfam" id="PF02737"/>
    </source>
</evidence>
<dbReference type="Proteomes" id="UP000198953">
    <property type="component" value="Unassembled WGS sequence"/>
</dbReference>
<dbReference type="PANTHER" id="PTHR48075:SF5">
    <property type="entry name" value="3-HYDROXYBUTYRYL-COA DEHYDROGENASE"/>
    <property type="match status" value="1"/>
</dbReference>
<dbReference type="Pfam" id="PF02737">
    <property type="entry name" value="3HCDH_N"/>
    <property type="match status" value="1"/>
</dbReference>
<evidence type="ECO:0000313" key="7">
    <source>
        <dbReference type="Proteomes" id="UP000198953"/>
    </source>
</evidence>
<dbReference type="GO" id="GO:0070403">
    <property type="term" value="F:NAD+ binding"/>
    <property type="evidence" value="ECO:0007669"/>
    <property type="project" value="InterPro"/>
</dbReference>
<dbReference type="Gene3D" id="3.40.50.720">
    <property type="entry name" value="NAD(P)-binding Rossmann-like Domain"/>
    <property type="match status" value="1"/>
</dbReference>